<dbReference type="GO" id="GO:0000156">
    <property type="term" value="F:phosphorelay response regulator activity"/>
    <property type="evidence" value="ECO:0007669"/>
    <property type="project" value="InterPro"/>
</dbReference>
<protein>
    <recommendedName>
        <fullName evidence="2">protein-glutamate methylesterase</fullName>
        <ecNumber evidence="2">3.1.1.61</ecNumber>
    </recommendedName>
</protein>
<comment type="caution">
    <text evidence="6">The sequence shown here is derived from an EMBL/GenBank/DDBJ whole genome shotgun (WGS) entry which is preliminary data.</text>
</comment>
<feature type="active site" evidence="4">
    <location>
        <position position="16"/>
    </location>
</feature>
<accession>A0A7K1FKM9</accession>
<keyword evidence="7" id="KW-1185">Reference proteome</keyword>
<dbReference type="GO" id="GO:0008984">
    <property type="term" value="F:protein-glutamate methylesterase activity"/>
    <property type="evidence" value="ECO:0007669"/>
    <property type="project" value="UniProtKB-EC"/>
</dbReference>
<dbReference type="EC" id="3.1.1.61" evidence="2"/>
<dbReference type="InterPro" id="IPR000673">
    <property type="entry name" value="Sig_transdc_resp-reg_Me-estase"/>
</dbReference>
<dbReference type="EMBL" id="WLYK01000004">
    <property type="protein sequence ID" value="MTD14646.1"/>
    <property type="molecule type" value="Genomic_DNA"/>
</dbReference>
<keyword evidence="1 4" id="KW-0378">Hydrolase</keyword>
<gene>
    <name evidence="6" type="ORF">GIS00_11900</name>
</gene>
<feature type="domain" description="CheB-type methylesterase" evidence="5">
    <location>
        <begin position="7"/>
        <end position="172"/>
    </location>
</feature>
<organism evidence="6 7">
    <name type="scientific">Nakamurella alba</name>
    <dbReference type="NCBI Taxonomy" id="2665158"/>
    <lineage>
        <taxon>Bacteria</taxon>
        <taxon>Bacillati</taxon>
        <taxon>Actinomycetota</taxon>
        <taxon>Actinomycetes</taxon>
        <taxon>Nakamurellales</taxon>
        <taxon>Nakamurellaceae</taxon>
        <taxon>Nakamurella</taxon>
    </lineage>
</organism>
<dbReference type="AlphaFoldDB" id="A0A7K1FKM9"/>
<evidence type="ECO:0000256" key="2">
    <source>
        <dbReference type="ARBA" id="ARBA00039140"/>
    </source>
</evidence>
<evidence type="ECO:0000259" key="5">
    <source>
        <dbReference type="PROSITE" id="PS50122"/>
    </source>
</evidence>
<feature type="active site" evidence="4">
    <location>
        <position position="43"/>
    </location>
</feature>
<dbReference type="PROSITE" id="PS50122">
    <property type="entry name" value="CHEB"/>
    <property type="match status" value="1"/>
</dbReference>
<evidence type="ECO:0000256" key="3">
    <source>
        <dbReference type="ARBA" id="ARBA00048267"/>
    </source>
</evidence>
<comment type="catalytic activity">
    <reaction evidence="3">
        <text>[protein]-L-glutamate 5-O-methyl ester + H2O = L-glutamyl-[protein] + methanol + H(+)</text>
        <dbReference type="Rhea" id="RHEA:23236"/>
        <dbReference type="Rhea" id="RHEA-COMP:10208"/>
        <dbReference type="Rhea" id="RHEA-COMP:10311"/>
        <dbReference type="ChEBI" id="CHEBI:15377"/>
        <dbReference type="ChEBI" id="CHEBI:15378"/>
        <dbReference type="ChEBI" id="CHEBI:17790"/>
        <dbReference type="ChEBI" id="CHEBI:29973"/>
        <dbReference type="ChEBI" id="CHEBI:82795"/>
        <dbReference type="EC" id="3.1.1.61"/>
    </reaction>
</comment>
<dbReference type="GO" id="GO:0005737">
    <property type="term" value="C:cytoplasm"/>
    <property type="evidence" value="ECO:0007669"/>
    <property type="project" value="InterPro"/>
</dbReference>
<evidence type="ECO:0000313" key="7">
    <source>
        <dbReference type="Proteomes" id="UP000460221"/>
    </source>
</evidence>
<dbReference type="RefSeq" id="WP_154768683.1">
    <property type="nucleotide sequence ID" value="NZ_WLYK01000004.1"/>
</dbReference>
<dbReference type="PANTHER" id="PTHR42872">
    <property type="entry name" value="PROTEIN-GLUTAMATE METHYLESTERASE/PROTEIN-GLUTAMINE GLUTAMINASE"/>
    <property type="match status" value="1"/>
</dbReference>
<reference evidence="6 7" key="1">
    <citation type="submission" date="2019-11" db="EMBL/GenBank/DDBJ databases">
        <authorList>
            <person name="Jiang L.-Q."/>
        </authorList>
    </citation>
    <scope>NUCLEOTIDE SEQUENCE [LARGE SCALE GENOMIC DNA]</scope>
    <source>
        <strain evidence="6 7">YIM 132087</strain>
    </source>
</reference>
<keyword evidence="4" id="KW-0145">Chemotaxis</keyword>
<dbReference type="Pfam" id="PF01339">
    <property type="entry name" value="CheB_methylest"/>
    <property type="match status" value="1"/>
</dbReference>
<dbReference type="SUPFAM" id="SSF52738">
    <property type="entry name" value="Methylesterase CheB, C-terminal domain"/>
    <property type="match status" value="1"/>
</dbReference>
<evidence type="ECO:0000313" key="6">
    <source>
        <dbReference type="EMBL" id="MTD14646.1"/>
    </source>
</evidence>
<dbReference type="GO" id="GO:0006935">
    <property type="term" value="P:chemotaxis"/>
    <property type="evidence" value="ECO:0007669"/>
    <property type="project" value="UniProtKB-UniRule"/>
</dbReference>
<dbReference type="CDD" id="cd16433">
    <property type="entry name" value="CheB"/>
    <property type="match status" value="1"/>
</dbReference>
<evidence type="ECO:0000256" key="4">
    <source>
        <dbReference type="PROSITE-ProRule" id="PRU00050"/>
    </source>
</evidence>
<evidence type="ECO:0000256" key="1">
    <source>
        <dbReference type="ARBA" id="ARBA00022801"/>
    </source>
</evidence>
<dbReference type="Gene3D" id="3.40.50.180">
    <property type="entry name" value="Methylesterase CheB, C-terminal domain"/>
    <property type="match status" value="1"/>
</dbReference>
<dbReference type="PANTHER" id="PTHR42872:SF6">
    <property type="entry name" value="PROTEIN-GLUTAMATE METHYLESTERASE_PROTEIN-GLUTAMINE GLUTAMINASE"/>
    <property type="match status" value="1"/>
</dbReference>
<sequence length="195" mass="19919">MARTHRPIEVVVLVASAGGLEAFIAILSELPTDLPFAVVVQQHLSEPGSQLVPILTHKTAHSVAWARDGDRLEPGRILVTPARRLLELRPDGTCTVGDERLPLTARPHDMLLASAAASYGARALAVVLSGMGSDGAAGVRAMTGAGAVVVAQSPDSAAARSMPESAIAAGAAPVLDLRAIAAFLTDPRPTTAASG</sequence>
<feature type="active site" evidence="4">
    <location>
        <position position="134"/>
    </location>
</feature>
<dbReference type="InterPro" id="IPR035909">
    <property type="entry name" value="CheB_C"/>
</dbReference>
<proteinExistence type="predicted"/>
<name>A0A7K1FKM9_9ACTN</name>
<dbReference type="Proteomes" id="UP000460221">
    <property type="component" value="Unassembled WGS sequence"/>
</dbReference>